<accession>A0A2J8RUY1</accession>
<organism evidence="2">
    <name type="scientific">Pongo abelii</name>
    <name type="common">Sumatran orangutan</name>
    <name type="synonym">Pongo pygmaeus abelii</name>
    <dbReference type="NCBI Taxonomy" id="9601"/>
    <lineage>
        <taxon>Eukaryota</taxon>
        <taxon>Metazoa</taxon>
        <taxon>Chordata</taxon>
        <taxon>Craniata</taxon>
        <taxon>Vertebrata</taxon>
        <taxon>Euteleostomi</taxon>
        <taxon>Mammalia</taxon>
        <taxon>Eutheria</taxon>
        <taxon>Euarchontoglires</taxon>
        <taxon>Primates</taxon>
        <taxon>Haplorrhini</taxon>
        <taxon>Catarrhini</taxon>
        <taxon>Hominidae</taxon>
        <taxon>Pongo</taxon>
    </lineage>
</organism>
<dbReference type="EMBL" id="NDHI03003646">
    <property type="protein sequence ID" value="PNJ12318.1"/>
    <property type="molecule type" value="Genomic_DNA"/>
</dbReference>
<dbReference type="AlphaFoldDB" id="A0A2J8RUY1"/>
<protein>
    <submittedName>
        <fullName evidence="2">PRDM7 isoform 2</fullName>
    </submittedName>
</protein>
<comment type="caution">
    <text evidence="2">The sequence shown here is derived from an EMBL/GenBank/DDBJ whole genome shotgun (WGS) entry which is preliminary data.</text>
</comment>
<evidence type="ECO:0000256" key="1">
    <source>
        <dbReference type="SAM" id="MobiDB-lite"/>
    </source>
</evidence>
<gene>
    <name evidence="2" type="ORF">CR201_G0048294</name>
</gene>
<proteinExistence type="predicted"/>
<feature type="compositionally biased region" description="Basic and acidic residues" evidence="1">
    <location>
        <begin position="1"/>
        <end position="23"/>
    </location>
</feature>
<feature type="region of interest" description="Disordered" evidence="1">
    <location>
        <begin position="1"/>
        <end position="28"/>
    </location>
</feature>
<sequence>MSPERSQEESPKGDTERTERKPMVSEPLDQLLCVTEGRPSNSRWMTQKILMKNGRLGSKTEFRSCHPGWSAMAR</sequence>
<reference evidence="2" key="1">
    <citation type="submission" date="2017-12" db="EMBL/GenBank/DDBJ databases">
        <title>High-resolution comparative analysis of great ape genomes.</title>
        <authorList>
            <person name="Pollen A."/>
            <person name="Hastie A."/>
            <person name="Hormozdiari F."/>
            <person name="Dougherty M."/>
            <person name="Liu R."/>
            <person name="Chaisson M."/>
            <person name="Hoppe E."/>
            <person name="Hill C."/>
            <person name="Pang A."/>
            <person name="Hillier L."/>
            <person name="Baker C."/>
            <person name="Armstrong J."/>
            <person name="Shendure J."/>
            <person name="Paten B."/>
            <person name="Wilson R."/>
            <person name="Chao H."/>
            <person name="Schneider V."/>
            <person name="Ventura M."/>
            <person name="Kronenberg Z."/>
            <person name="Murali S."/>
            <person name="Gordon D."/>
            <person name="Cantsilieris S."/>
            <person name="Munson K."/>
            <person name="Nelson B."/>
            <person name="Raja A."/>
            <person name="Underwood J."/>
            <person name="Diekhans M."/>
            <person name="Fiddes I."/>
            <person name="Haussler D."/>
            <person name="Eichler E."/>
        </authorList>
    </citation>
    <scope>NUCLEOTIDE SEQUENCE [LARGE SCALE GENOMIC DNA]</scope>
    <source>
        <strain evidence="2">Susie</strain>
    </source>
</reference>
<name>A0A2J8RUY1_PONAB</name>
<evidence type="ECO:0000313" key="2">
    <source>
        <dbReference type="EMBL" id="PNJ12318.1"/>
    </source>
</evidence>
<feature type="non-terminal residue" evidence="2">
    <location>
        <position position="74"/>
    </location>
</feature>